<dbReference type="GO" id="GO:0016788">
    <property type="term" value="F:hydrolase activity, acting on ester bonds"/>
    <property type="evidence" value="ECO:0007669"/>
    <property type="project" value="InterPro"/>
</dbReference>
<reference evidence="6 7" key="1">
    <citation type="submission" date="2016-11" db="EMBL/GenBank/DDBJ databases">
        <authorList>
            <person name="Jaros S."/>
            <person name="Januszkiewicz K."/>
            <person name="Wedrychowicz H."/>
        </authorList>
    </citation>
    <scope>NUCLEOTIDE SEQUENCE [LARGE SCALE GENOMIC DNA]</scope>
    <source>
        <strain evidence="6 7">CGMCC 1.6102</strain>
    </source>
</reference>
<name>A0A1M7JKV1_9BACT</name>
<keyword evidence="2" id="KW-0479">Metal-binding</keyword>
<feature type="domain" description="Succinylglutamate desuccinylase/Aspartoacylase catalytic" evidence="5">
    <location>
        <begin position="16"/>
        <end position="149"/>
    </location>
</feature>
<evidence type="ECO:0000313" key="7">
    <source>
        <dbReference type="Proteomes" id="UP000184513"/>
    </source>
</evidence>
<keyword evidence="7" id="KW-1185">Reference proteome</keyword>
<sequence length="301" mass="32578">MANLFPIITIRSSKPGPEGLIIAGVHGDEYEPILAVRQLIVELRDKIGKGSLTLVPVVNKGAFLAGARLGLDGLDLARTCPGKKGGSITEKVAHEISKLIRKADFLIDMHTGGNLFEISPLAGYMLHPNSEVLETQRGMAEAFNLPIIWGTSPLLEGRTLSVARDENVPAIYTEYLGGGFHPKGTEDLVAGCKNVLAYFGMLPFVRRDSKVTLKIEDNQPGSGHLQEMYPAPEEGIFEAAVALGQLVRQNELLGYICDYSNEKKIEVFARQEGKVFLIRAVPMTKKGDALAGILSAGNEIL</sequence>
<dbReference type="GO" id="GO:0016811">
    <property type="term" value="F:hydrolase activity, acting on carbon-nitrogen (but not peptide) bonds, in linear amides"/>
    <property type="evidence" value="ECO:0007669"/>
    <property type="project" value="InterPro"/>
</dbReference>
<dbReference type="InterPro" id="IPR055438">
    <property type="entry name" value="AstE_AspA_cat"/>
</dbReference>
<evidence type="ECO:0000256" key="4">
    <source>
        <dbReference type="ARBA" id="ARBA00022833"/>
    </source>
</evidence>
<dbReference type="InterPro" id="IPR053138">
    <property type="entry name" value="N-alpha-Ac-DABA_deacetylase"/>
</dbReference>
<proteinExistence type="predicted"/>
<organism evidence="6 7">
    <name type="scientific">Cyclobacterium lianum</name>
    <dbReference type="NCBI Taxonomy" id="388280"/>
    <lineage>
        <taxon>Bacteria</taxon>
        <taxon>Pseudomonadati</taxon>
        <taxon>Bacteroidota</taxon>
        <taxon>Cytophagia</taxon>
        <taxon>Cytophagales</taxon>
        <taxon>Cyclobacteriaceae</taxon>
        <taxon>Cyclobacterium</taxon>
    </lineage>
</organism>
<comment type="cofactor">
    <cofactor evidence="1">
        <name>Zn(2+)</name>
        <dbReference type="ChEBI" id="CHEBI:29105"/>
    </cofactor>
</comment>
<dbReference type="CDD" id="cd06230">
    <property type="entry name" value="M14_ASTE_ASPA_like"/>
    <property type="match status" value="1"/>
</dbReference>
<dbReference type="PANTHER" id="PTHR37326">
    <property type="entry name" value="BLL3975 PROTEIN"/>
    <property type="match status" value="1"/>
</dbReference>
<dbReference type="GO" id="GO:0046872">
    <property type="term" value="F:metal ion binding"/>
    <property type="evidence" value="ECO:0007669"/>
    <property type="project" value="UniProtKB-KW"/>
</dbReference>
<dbReference type="Pfam" id="PF24827">
    <property type="entry name" value="AstE_AspA_cat"/>
    <property type="match status" value="1"/>
</dbReference>
<keyword evidence="4" id="KW-0862">Zinc</keyword>
<keyword evidence="3" id="KW-0378">Hydrolase</keyword>
<dbReference type="PANTHER" id="PTHR37326:SF1">
    <property type="entry name" value="BLL3975 PROTEIN"/>
    <property type="match status" value="1"/>
</dbReference>
<dbReference type="Proteomes" id="UP000184513">
    <property type="component" value="Unassembled WGS sequence"/>
</dbReference>
<dbReference type="Gene3D" id="3.40.630.10">
    <property type="entry name" value="Zn peptidases"/>
    <property type="match status" value="1"/>
</dbReference>
<evidence type="ECO:0000259" key="5">
    <source>
        <dbReference type="Pfam" id="PF24827"/>
    </source>
</evidence>
<evidence type="ECO:0000256" key="1">
    <source>
        <dbReference type="ARBA" id="ARBA00001947"/>
    </source>
</evidence>
<dbReference type="STRING" id="388280.SAMN04488057_10261"/>
<dbReference type="PIRSF" id="PIRSF039012">
    <property type="entry name" value="ASP"/>
    <property type="match status" value="1"/>
</dbReference>
<evidence type="ECO:0000256" key="3">
    <source>
        <dbReference type="ARBA" id="ARBA00022801"/>
    </source>
</evidence>
<dbReference type="EMBL" id="FRCY01000002">
    <property type="protein sequence ID" value="SHM53634.1"/>
    <property type="molecule type" value="Genomic_DNA"/>
</dbReference>
<dbReference type="RefSeq" id="WP_073091733.1">
    <property type="nucleotide sequence ID" value="NZ_FRCY01000002.1"/>
</dbReference>
<gene>
    <name evidence="6" type="ORF">SAMN04488057_10261</name>
</gene>
<evidence type="ECO:0000256" key="2">
    <source>
        <dbReference type="ARBA" id="ARBA00022723"/>
    </source>
</evidence>
<dbReference type="AlphaFoldDB" id="A0A1M7JKV1"/>
<evidence type="ECO:0000313" key="6">
    <source>
        <dbReference type="EMBL" id="SHM53634.1"/>
    </source>
</evidence>
<dbReference type="OrthoDB" id="9782876at2"/>
<protein>
    <recommendedName>
        <fullName evidence="5">Succinylglutamate desuccinylase/Aspartoacylase catalytic domain-containing protein</fullName>
    </recommendedName>
</protein>
<accession>A0A1M7JKV1</accession>
<dbReference type="InterPro" id="IPR043795">
    <property type="entry name" value="N-alpha-Ac-DABA-like"/>
</dbReference>
<dbReference type="SUPFAM" id="SSF53187">
    <property type="entry name" value="Zn-dependent exopeptidases"/>
    <property type="match status" value="1"/>
</dbReference>